<sequence length="213" mass="22666">MTTTAGTTRTMHRSHALDGDADSLRDLYQGWAEAYDSDVTEDGYVAPLMISLLAAQHQDGTGDSRVLDMGCGTGLVGEQLARLAPVATLVGADLSEEMAEIARRRDCYDEVAGEIDLNAPLPQDWSGSFDSVICCGTFTNGHVGPERIEPLLQAARPGGLLTLSVRHGFSAERDFAGAVSDLVSAGSAELVSEVVNGPYIREEGADYWCLART</sequence>
<dbReference type="Pfam" id="PF13649">
    <property type="entry name" value="Methyltransf_25"/>
    <property type="match status" value="1"/>
</dbReference>
<keyword evidence="3" id="KW-1185">Reference proteome</keyword>
<dbReference type="Gene3D" id="3.40.50.150">
    <property type="entry name" value="Vaccinia Virus protein VP39"/>
    <property type="match status" value="1"/>
</dbReference>
<dbReference type="RefSeq" id="WP_179461603.1">
    <property type="nucleotide sequence ID" value="NZ_JACBZX010000001.1"/>
</dbReference>
<gene>
    <name evidence="2" type="ORF">BJY28_000504</name>
</gene>
<evidence type="ECO:0000313" key="2">
    <source>
        <dbReference type="EMBL" id="NYG36035.1"/>
    </source>
</evidence>
<accession>A0A852XC33</accession>
<evidence type="ECO:0000313" key="3">
    <source>
        <dbReference type="Proteomes" id="UP000592181"/>
    </source>
</evidence>
<proteinExistence type="predicted"/>
<comment type="caution">
    <text evidence="2">The sequence shown here is derived from an EMBL/GenBank/DDBJ whole genome shotgun (WGS) entry which is preliminary data.</text>
</comment>
<dbReference type="GO" id="GO:0032259">
    <property type="term" value="P:methylation"/>
    <property type="evidence" value="ECO:0007669"/>
    <property type="project" value="UniProtKB-KW"/>
</dbReference>
<dbReference type="CDD" id="cd02440">
    <property type="entry name" value="AdoMet_MTases"/>
    <property type="match status" value="1"/>
</dbReference>
<dbReference type="EMBL" id="JACBZX010000001">
    <property type="protein sequence ID" value="NYG36035.1"/>
    <property type="molecule type" value="Genomic_DNA"/>
</dbReference>
<dbReference type="Proteomes" id="UP000592181">
    <property type="component" value="Unassembled WGS sequence"/>
</dbReference>
<feature type="domain" description="Methyltransferase" evidence="1">
    <location>
        <begin position="66"/>
        <end position="155"/>
    </location>
</feature>
<keyword evidence="2" id="KW-0489">Methyltransferase</keyword>
<protein>
    <submittedName>
        <fullName evidence="2">Putative TPR repeat methyltransferase</fullName>
    </submittedName>
</protein>
<name>A0A852XC33_9MICO</name>
<dbReference type="InterPro" id="IPR029063">
    <property type="entry name" value="SAM-dependent_MTases_sf"/>
</dbReference>
<dbReference type="InterPro" id="IPR041698">
    <property type="entry name" value="Methyltransf_25"/>
</dbReference>
<dbReference type="GO" id="GO:0010420">
    <property type="term" value="F:polyprenyldihydroxybenzoate methyltransferase activity"/>
    <property type="evidence" value="ECO:0007669"/>
    <property type="project" value="TreeGrafter"/>
</dbReference>
<evidence type="ECO:0000259" key="1">
    <source>
        <dbReference type="Pfam" id="PF13649"/>
    </source>
</evidence>
<dbReference type="SUPFAM" id="SSF53335">
    <property type="entry name" value="S-adenosyl-L-methionine-dependent methyltransferases"/>
    <property type="match status" value="1"/>
</dbReference>
<reference evidence="2 3" key="1">
    <citation type="submission" date="2020-07" db="EMBL/GenBank/DDBJ databases">
        <title>Sequencing the genomes of 1000 actinobacteria strains.</title>
        <authorList>
            <person name="Klenk H.-P."/>
        </authorList>
    </citation>
    <scope>NUCLEOTIDE SEQUENCE [LARGE SCALE GENOMIC DNA]</scope>
    <source>
        <strain evidence="2 3">DSM 24723</strain>
    </source>
</reference>
<dbReference type="PANTHER" id="PTHR43464:SF23">
    <property type="entry name" value="JUVENILE HORMONE ACID O-METHYLTRANSFERASE"/>
    <property type="match status" value="1"/>
</dbReference>
<dbReference type="AlphaFoldDB" id="A0A852XC33"/>
<keyword evidence="2" id="KW-0808">Transferase</keyword>
<organism evidence="2 3">
    <name type="scientific">Janibacter alkaliphilus</name>
    <dbReference type="NCBI Taxonomy" id="1069963"/>
    <lineage>
        <taxon>Bacteria</taxon>
        <taxon>Bacillati</taxon>
        <taxon>Actinomycetota</taxon>
        <taxon>Actinomycetes</taxon>
        <taxon>Micrococcales</taxon>
        <taxon>Intrasporangiaceae</taxon>
        <taxon>Janibacter</taxon>
    </lineage>
</organism>
<dbReference type="PANTHER" id="PTHR43464">
    <property type="entry name" value="METHYLTRANSFERASE"/>
    <property type="match status" value="1"/>
</dbReference>